<dbReference type="VEuPathDB" id="TrichDB:TVAG_131920"/>
<evidence type="ECO:0000313" key="3">
    <source>
        <dbReference type="Proteomes" id="UP000001542"/>
    </source>
</evidence>
<dbReference type="Proteomes" id="UP000001542">
    <property type="component" value="Unassembled WGS sequence"/>
</dbReference>
<dbReference type="EMBL" id="DS113886">
    <property type="protein sequence ID" value="EAX93904.1"/>
    <property type="molecule type" value="Genomic_DNA"/>
</dbReference>
<dbReference type="SMR" id="A2FMH1"/>
<organism evidence="2 3">
    <name type="scientific">Trichomonas vaginalis (strain ATCC PRA-98 / G3)</name>
    <dbReference type="NCBI Taxonomy" id="412133"/>
    <lineage>
        <taxon>Eukaryota</taxon>
        <taxon>Metamonada</taxon>
        <taxon>Parabasalia</taxon>
        <taxon>Trichomonadida</taxon>
        <taxon>Trichomonadidae</taxon>
        <taxon>Trichomonas</taxon>
    </lineage>
</organism>
<accession>A2FMH1</accession>
<dbReference type="AlphaFoldDB" id="A2FMH1"/>
<protein>
    <submittedName>
        <fullName evidence="2">Uncharacterized protein</fullName>
    </submittedName>
</protein>
<proteinExistence type="predicted"/>
<evidence type="ECO:0000313" key="2">
    <source>
        <dbReference type="EMBL" id="EAX93904.1"/>
    </source>
</evidence>
<feature type="compositionally biased region" description="Basic and acidic residues" evidence="1">
    <location>
        <begin position="132"/>
        <end position="156"/>
    </location>
</feature>
<dbReference type="VEuPathDB" id="TrichDB:TVAGG3_0631950"/>
<keyword evidence="3" id="KW-1185">Reference proteome</keyword>
<sequence length="190" mass="23091">MSSDFAIYIRDKLFDSKTSVDHKILHSVNKKGEFVLKFCFWEYDKNHKTLSREVLKFVNDRLVDRDDADWKDEVQQKFLECKEDTCAVLEDEIENRIDELLKDKELLHKYGSEKFDITPPEKKKREKKEKKEKKVEEEKKEKKVEEEKKEPEPVPEKKNLTCKNKILFLEHFWVNVNVLFLFRSKHWLRL</sequence>
<feature type="region of interest" description="Disordered" evidence="1">
    <location>
        <begin position="118"/>
        <end position="156"/>
    </location>
</feature>
<reference evidence="2" key="2">
    <citation type="journal article" date="2007" name="Science">
        <title>Draft genome sequence of the sexually transmitted pathogen Trichomonas vaginalis.</title>
        <authorList>
            <person name="Carlton J.M."/>
            <person name="Hirt R.P."/>
            <person name="Silva J.C."/>
            <person name="Delcher A.L."/>
            <person name="Schatz M."/>
            <person name="Zhao Q."/>
            <person name="Wortman J.R."/>
            <person name="Bidwell S.L."/>
            <person name="Alsmark U.C.M."/>
            <person name="Besteiro S."/>
            <person name="Sicheritz-Ponten T."/>
            <person name="Noel C.J."/>
            <person name="Dacks J.B."/>
            <person name="Foster P.G."/>
            <person name="Simillion C."/>
            <person name="Van de Peer Y."/>
            <person name="Miranda-Saavedra D."/>
            <person name="Barton G.J."/>
            <person name="Westrop G.D."/>
            <person name="Mueller S."/>
            <person name="Dessi D."/>
            <person name="Fiori P.L."/>
            <person name="Ren Q."/>
            <person name="Paulsen I."/>
            <person name="Zhang H."/>
            <person name="Bastida-Corcuera F.D."/>
            <person name="Simoes-Barbosa A."/>
            <person name="Brown M.T."/>
            <person name="Hayes R.D."/>
            <person name="Mukherjee M."/>
            <person name="Okumura C.Y."/>
            <person name="Schneider R."/>
            <person name="Smith A.J."/>
            <person name="Vanacova S."/>
            <person name="Villalvazo M."/>
            <person name="Haas B.J."/>
            <person name="Pertea M."/>
            <person name="Feldblyum T.V."/>
            <person name="Utterback T.R."/>
            <person name="Shu C.L."/>
            <person name="Osoegawa K."/>
            <person name="de Jong P.J."/>
            <person name="Hrdy I."/>
            <person name="Horvathova L."/>
            <person name="Zubacova Z."/>
            <person name="Dolezal P."/>
            <person name="Malik S.B."/>
            <person name="Logsdon J.M. Jr."/>
            <person name="Henze K."/>
            <person name="Gupta A."/>
            <person name="Wang C.C."/>
            <person name="Dunne R.L."/>
            <person name="Upcroft J.A."/>
            <person name="Upcroft P."/>
            <person name="White O."/>
            <person name="Salzberg S.L."/>
            <person name="Tang P."/>
            <person name="Chiu C.-H."/>
            <person name="Lee Y.-S."/>
            <person name="Embley T.M."/>
            <person name="Coombs G.H."/>
            <person name="Mottram J.C."/>
            <person name="Tachezy J."/>
            <person name="Fraser-Liggett C.M."/>
            <person name="Johnson P.J."/>
        </authorList>
    </citation>
    <scope>NUCLEOTIDE SEQUENCE [LARGE SCALE GENOMIC DNA]</scope>
    <source>
        <strain evidence="2">G3</strain>
    </source>
</reference>
<dbReference type="InParanoid" id="A2FMH1"/>
<evidence type="ECO:0000256" key="1">
    <source>
        <dbReference type="SAM" id="MobiDB-lite"/>
    </source>
</evidence>
<gene>
    <name evidence="2" type="ORF">TVAG_131920</name>
</gene>
<name>A2FMH1_TRIV3</name>
<reference evidence="2" key="1">
    <citation type="submission" date="2006-10" db="EMBL/GenBank/DDBJ databases">
        <authorList>
            <person name="Amadeo P."/>
            <person name="Zhao Q."/>
            <person name="Wortman J."/>
            <person name="Fraser-Liggett C."/>
            <person name="Carlton J."/>
        </authorList>
    </citation>
    <scope>NUCLEOTIDE SEQUENCE</scope>
    <source>
        <strain evidence="2">G3</strain>
    </source>
</reference>